<comment type="caution">
    <text evidence="1">The sequence shown here is derived from an EMBL/GenBank/DDBJ whole genome shotgun (WGS) entry which is preliminary data.</text>
</comment>
<dbReference type="RefSeq" id="WP_227897468.1">
    <property type="nucleotide sequence ID" value="NZ_CP099467.1"/>
</dbReference>
<dbReference type="Proteomes" id="UP001139158">
    <property type="component" value="Unassembled WGS sequence"/>
</dbReference>
<reference evidence="1" key="1">
    <citation type="submission" date="2021-10" db="EMBL/GenBank/DDBJ databases">
        <title>Novel species in genus Arthrobacter.</title>
        <authorList>
            <person name="Liu Y."/>
        </authorList>
    </citation>
    <scope>NUCLEOTIDE SEQUENCE</scope>
    <source>
        <strain evidence="1">Zg-Y453</strain>
    </source>
</reference>
<dbReference type="EMBL" id="JAJFZV010000018">
    <property type="protein sequence ID" value="MCC3299482.1"/>
    <property type="molecule type" value="Genomic_DNA"/>
</dbReference>
<keyword evidence="2" id="KW-1185">Reference proteome</keyword>
<proteinExistence type="predicted"/>
<protein>
    <submittedName>
        <fullName evidence="1">Uncharacterized protein</fullName>
    </submittedName>
</protein>
<organism evidence="1 2">
    <name type="scientific">Arthrobacter caoxuetaonis</name>
    <dbReference type="NCBI Taxonomy" id="2886935"/>
    <lineage>
        <taxon>Bacteria</taxon>
        <taxon>Bacillati</taxon>
        <taxon>Actinomycetota</taxon>
        <taxon>Actinomycetes</taxon>
        <taxon>Micrococcales</taxon>
        <taxon>Micrococcaceae</taxon>
        <taxon>Arthrobacter</taxon>
    </lineage>
</organism>
<dbReference type="AlphaFoldDB" id="A0A9X1MID3"/>
<gene>
    <name evidence="1" type="ORF">LJ757_16940</name>
</gene>
<evidence type="ECO:0000313" key="1">
    <source>
        <dbReference type="EMBL" id="MCC3299482.1"/>
    </source>
</evidence>
<evidence type="ECO:0000313" key="2">
    <source>
        <dbReference type="Proteomes" id="UP001139158"/>
    </source>
</evidence>
<sequence length="101" mass="10660">MSTSDGMQQAPEDLKPQADTLLAALAVMERFQQRDFVAVDAIVDSTDPRELVMGLLDVSLILTDFLAAASQVSKESIVGKVREDVLGLVNSGRLGAGVSGI</sequence>
<accession>A0A9X1MID3</accession>
<name>A0A9X1MID3_9MICC</name>